<feature type="domain" description="BIG2" evidence="1">
    <location>
        <begin position="172"/>
        <end position="249"/>
    </location>
</feature>
<evidence type="ECO:0000313" key="3">
    <source>
        <dbReference type="Proteomes" id="UP001331691"/>
    </source>
</evidence>
<evidence type="ECO:0000259" key="1">
    <source>
        <dbReference type="SMART" id="SM00635"/>
    </source>
</evidence>
<dbReference type="InterPro" id="IPR003343">
    <property type="entry name" value="Big_2"/>
</dbReference>
<sequence>MANTHVKNIKLGACKVSFGGQDLGYTKGGVEVEVSTETLKVTVDQLGQTTISELVQGRNVKVTAPLAESVLANLVNLMPGSTMSADKNTLSISSAQGINLVDVAQELILTPQDGTDFVLTLPKAATAGNFTMAYKSDDVRVFSVDFNAYPDDDGILGTMTNPKPNAGGASVAVTGVAVNPTTANIAVGGTTQLAAVFAPTNATDKTGTWVSSNTAVATVDSTGKVTGKAAGNTQITFTTTDGAKTASAAITVA</sequence>
<name>A0AB35XIH3_9ENTR</name>
<proteinExistence type="predicted"/>
<dbReference type="InterPro" id="IPR008964">
    <property type="entry name" value="Invasin/intimin_cell_adhesion"/>
</dbReference>
<comment type="caution">
    <text evidence="2">The sequence shown here is derived from an EMBL/GenBank/DDBJ whole genome shotgun (WGS) entry which is preliminary data.</text>
</comment>
<dbReference type="SUPFAM" id="SSF49373">
    <property type="entry name" value="Invasin/intimin cell-adhesion fragments"/>
    <property type="match status" value="1"/>
</dbReference>
<dbReference type="Proteomes" id="UP001331691">
    <property type="component" value="Unassembled WGS sequence"/>
</dbReference>
<accession>A0AB35XIH3</accession>
<reference evidence="2 3" key="1">
    <citation type="submission" date="2023-10" db="EMBL/GenBank/DDBJ databases">
        <title>Wastewater isolates of ESBL- and carbapenemase-producing Gram-negative bacteria from New Zealand.</title>
        <authorList>
            <person name="Straub C."/>
            <person name="Weaver L."/>
            <person name="Cornelius A."/>
            <person name="Mcgill E."/>
            <person name="Dyet K."/>
            <person name="White L."/>
            <person name="Pattis I."/>
        </authorList>
    </citation>
    <scope>NUCLEOTIDE SEQUENCE [LARGE SCALE GENOMIC DNA]</scope>
    <source>
        <strain evidence="2 3">ESBL09</strain>
    </source>
</reference>
<dbReference type="EMBL" id="JAZKKV010000004">
    <property type="protein sequence ID" value="MEE9657599.1"/>
    <property type="molecule type" value="Genomic_DNA"/>
</dbReference>
<protein>
    <submittedName>
        <fullName evidence="2">Ig domain-containing protein</fullName>
    </submittedName>
</protein>
<evidence type="ECO:0000313" key="2">
    <source>
        <dbReference type="EMBL" id="MEE9657599.1"/>
    </source>
</evidence>
<gene>
    <name evidence="2" type="ORF">V4836_26455</name>
</gene>
<organism evidence="2 3">
    <name type="scientific">Kluyvera ascorbata</name>
    <dbReference type="NCBI Taxonomy" id="51288"/>
    <lineage>
        <taxon>Bacteria</taxon>
        <taxon>Pseudomonadati</taxon>
        <taxon>Pseudomonadota</taxon>
        <taxon>Gammaproteobacteria</taxon>
        <taxon>Enterobacterales</taxon>
        <taxon>Enterobacteriaceae</taxon>
        <taxon>Kluyvera</taxon>
    </lineage>
</organism>
<dbReference type="RefSeq" id="WP_063160602.1">
    <property type="nucleotide sequence ID" value="NZ_JAZKKV010000004.1"/>
</dbReference>
<keyword evidence="3" id="KW-1185">Reference proteome</keyword>
<dbReference type="Gene3D" id="2.60.40.1080">
    <property type="match status" value="1"/>
</dbReference>
<dbReference type="Pfam" id="PF02368">
    <property type="entry name" value="Big_2"/>
    <property type="match status" value="1"/>
</dbReference>
<dbReference type="SMART" id="SM00635">
    <property type="entry name" value="BID_2"/>
    <property type="match status" value="1"/>
</dbReference>
<dbReference type="AlphaFoldDB" id="A0AB35XIH3"/>